<gene>
    <name evidence="2" type="ORF">F2Q65_04045</name>
</gene>
<accession>A0A5M8FTE3</accession>
<feature type="signal peptide" evidence="1">
    <location>
        <begin position="1"/>
        <end position="22"/>
    </location>
</feature>
<keyword evidence="3" id="KW-1185">Reference proteome</keyword>
<proteinExistence type="predicted"/>
<evidence type="ECO:0000256" key="1">
    <source>
        <dbReference type="SAM" id="SignalP"/>
    </source>
</evidence>
<reference evidence="2 3" key="1">
    <citation type="submission" date="2019-09" db="EMBL/GenBank/DDBJ databases">
        <title>Whole-genome sequence of the purple sulfur bacterium Thiohalocapsa marina DSM 19078.</title>
        <authorList>
            <person name="Kyndt J.A."/>
            <person name="Meyer T.E."/>
        </authorList>
    </citation>
    <scope>NUCLEOTIDE SEQUENCE [LARGE SCALE GENOMIC DNA]</scope>
    <source>
        <strain evidence="2 3">DSM 19078</strain>
    </source>
</reference>
<dbReference type="OrthoDB" id="5769122at2"/>
<dbReference type="RefSeq" id="WP_150090650.1">
    <property type="nucleotide sequence ID" value="NZ_JBFUOH010000138.1"/>
</dbReference>
<keyword evidence="1" id="KW-0732">Signal</keyword>
<dbReference type="Proteomes" id="UP000322981">
    <property type="component" value="Unassembled WGS sequence"/>
</dbReference>
<organism evidence="2 3">
    <name type="scientific">Thiohalocapsa marina</name>
    <dbReference type="NCBI Taxonomy" id="424902"/>
    <lineage>
        <taxon>Bacteria</taxon>
        <taxon>Pseudomonadati</taxon>
        <taxon>Pseudomonadota</taxon>
        <taxon>Gammaproteobacteria</taxon>
        <taxon>Chromatiales</taxon>
        <taxon>Chromatiaceae</taxon>
        <taxon>Thiohalocapsa</taxon>
    </lineage>
</organism>
<protein>
    <submittedName>
        <fullName evidence="2">Copper-binding protein</fullName>
    </submittedName>
</protein>
<dbReference type="AlphaFoldDB" id="A0A5M8FTE3"/>
<evidence type="ECO:0000313" key="2">
    <source>
        <dbReference type="EMBL" id="KAA6187060.1"/>
    </source>
</evidence>
<name>A0A5M8FTE3_9GAMM</name>
<dbReference type="EMBL" id="VWXX01000003">
    <property type="protein sequence ID" value="KAA6187060.1"/>
    <property type="molecule type" value="Genomic_DNA"/>
</dbReference>
<sequence>MPRSPFVPASILISLLAGPAFAQSDLTTEPVALAATQTSIVGKVMVVNTETRLMTVKVGDGSYVLLHVPPEVERIDRIKIGNRVEVSETTSTLIALEKGADAGAIGAEGATLIDREPGEKPAGTITDVLTVRGQVVGIDKAAGTVTIQGPEAVRTFEVEDVTLLDDLAVGDGVVANFLNVISGRVTFD</sequence>
<comment type="caution">
    <text evidence="2">The sequence shown here is derived from an EMBL/GenBank/DDBJ whole genome shotgun (WGS) entry which is preliminary data.</text>
</comment>
<feature type="chain" id="PRO_5024285944" evidence="1">
    <location>
        <begin position="23"/>
        <end position="188"/>
    </location>
</feature>
<evidence type="ECO:0000313" key="3">
    <source>
        <dbReference type="Proteomes" id="UP000322981"/>
    </source>
</evidence>